<keyword evidence="3" id="KW-1185">Reference proteome</keyword>
<dbReference type="EMBL" id="BSEJ01000012">
    <property type="protein sequence ID" value="GLJ62292.1"/>
    <property type="molecule type" value="Genomic_DNA"/>
</dbReference>
<proteinExistence type="predicted"/>
<dbReference type="Proteomes" id="UP001142462">
    <property type="component" value="Unassembled WGS sequence"/>
</dbReference>
<organism evidence="2 3">
    <name type="scientific">Microbacterium barkeri</name>
    <dbReference type="NCBI Taxonomy" id="33917"/>
    <lineage>
        <taxon>Bacteria</taxon>
        <taxon>Bacillati</taxon>
        <taxon>Actinomycetota</taxon>
        <taxon>Actinomycetes</taxon>
        <taxon>Micrococcales</taxon>
        <taxon>Microbacteriaceae</taxon>
        <taxon>Microbacterium</taxon>
    </lineage>
</organism>
<accession>A0A9W6LXB2</accession>
<keyword evidence="1" id="KW-1133">Transmembrane helix</keyword>
<comment type="caution">
    <text evidence="2">The sequence shown here is derived from an EMBL/GenBank/DDBJ whole genome shotgun (WGS) entry which is preliminary data.</text>
</comment>
<gene>
    <name evidence="2" type="ORF">GCM10017576_24220</name>
</gene>
<protein>
    <submittedName>
        <fullName evidence="2">Uncharacterized protein</fullName>
    </submittedName>
</protein>
<reference evidence="2" key="2">
    <citation type="submission" date="2023-01" db="EMBL/GenBank/DDBJ databases">
        <authorList>
            <person name="Sun Q."/>
            <person name="Evtushenko L."/>
        </authorList>
    </citation>
    <scope>NUCLEOTIDE SEQUENCE</scope>
    <source>
        <strain evidence="2">VKM Ac-1020</strain>
    </source>
</reference>
<dbReference type="AlphaFoldDB" id="A0A9W6LXB2"/>
<evidence type="ECO:0000313" key="3">
    <source>
        <dbReference type="Proteomes" id="UP001142462"/>
    </source>
</evidence>
<keyword evidence="1" id="KW-0812">Transmembrane</keyword>
<dbReference type="RefSeq" id="WP_271173985.1">
    <property type="nucleotide sequence ID" value="NZ_BSEJ01000012.1"/>
</dbReference>
<sequence length="111" mass="12008">MDSDAPEHEQHRLDLDAASAEQIDDPWSARRRLAWGLAWSIPVVALVVGIVLTSSGTLEFTRTYDGYTYEAEYHTVWPAGLALLATGVLGLTAAAIATALMLTPRPALDSR</sequence>
<reference evidence="2" key="1">
    <citation type="journal article" date="2014" name="Int. J. Syst. Evol. Microbiol.">
        <title>Complete genome sequence of Corynebacterium casei LMG S-19264T (=DSM 44701T), isolated from a smear-ripened cheese.</title>
        <authorList>
            <consortium name="US DOE Joint Genome Institute (JGI-PGF)"/>
            <person name="Walter F."/>
            <person name="Albersmeier A."/>
            <person name="Kalinowski J."/>
            <person name="Ruckert C."/>
        </authorList>
    </citation>
    <scope>NUCLEOTIDE SEQUENCE</scope>
    <source>
        <strain evidence="2">VKM Ac-1020</strain>
    </source>
</reference>
<evidence type="ECO:0000256" key="1">
    <source>
        <dbReference type="SAM" id="Phobius"/>
    </source>
</evidence>
<keyword evidence="1" id="KW-0472">Membrane</keyword>
<feature type="transmembrane region" description="Helical" evidence="1">
    <location>
        <begin position="76"/>
        <end position="102"/>
    </location>
</feature>
<name>A0A9W6LXB2_9MICO</name>
<feature type="transmembrane region" description="Helical" evidence="1">
    <location>
        <begin position="33"/>
        <end position="56"/>
    </location>
</feature>
<evidence type="ECO:0000313" key="2">
    <source>
        <dbReference type="EMBL" id="GLJ62292.1"/>
    </source>
</evidence>